<feature type="binding site" evidence="14">
    <location>
        <begin position="242"/>
        <end position="243"/>
    </location>
    <ligand>
        <name>FMN</name>
        <dbReference type="ChEBI" id="CHEBI:58210"/>
    </ligand>
</feature>
<dbReference type="GO" id="GO:0000049">
    <property type="term" value="F:tRNA binding"/>
    <property type="evidence" value="ECO:0007669"/>
    <property type="project" value="UniProtKB-KW"/>
</dbReference>
<reference evidence="16 17" key="1">
    <citation type="submission" date="2015-10" db="EMBL/GenBank/DDBJ databases">
        <title>Transcriptomic analysis of a linuron degrading triple-species bacterial consortium.</title>
        <authorList>
            <person name="Albers P."/>
        </authorList>
    </citation>
    <scope>NUCLEOTIDE SEQUENCE [LARGE SCALE GENOMIC DNA]</scope>
    <source>
        <strain evidence="16 17">WDL6</strain>
    </source>
</reference>
<keyword evidence="17" id="KW-1185">Reference proteome</keyword>
<dbReference type="EMBL" id="LMTR01000021">
    <property type="protein sequence ID" value="KWT71522.1"/>
    <property type="molecule type" value="Genomic_DNA"/>
</dbReference>
<proteinExistence type="inferred from homology"/>
<keyword evidence="5 12" id="KW-0288">FMN</keyword>
<dbReference type="Gene3D" id="1.10.1200.80">
    <property type="entry name" value="Putative flavin oxidoreducatase, domain 2"/>
    <property type="match status" value="1"/>
</dbReference>
<dbReference type="InterPro" id="IPR004652">
    <property type="entry name" value="DusB-like"/>
</dbReference>
<comment type="cofactor">
    <cofactor evidence="1 12 14">
        <name>FMN</name>
        <dbReference type="ChEBI" id="CHEBI:58210"/>
    </cofactor>
</comment>
<comment type="caution">
    <text evidence="16">The sequence shown here is derived from an EMBL/GenBank/DDBJ whole genome shotgun (WGS) entry which is preliminary data.</text>
</comment>
<evidence type="ECO:0000256" key="8">
    <source>
        <dbReference type="ARBA" id="ARBA00022884"/>
    </source>
</evidence>
<evidence type="ECO:0000313" key="16">
    <source>
        <dbReference type="EMBL" id="KWT71522.1"/>
    </source>
</evidence>
<feature type="binding site" evidence="14">
    <location>
        <position position="157"/>
    </location>
    <ligand>
        <name>FMN</name>
        <dbReference type="ChEBI" id="CHEBI:58210"/>
    </ligand>
</feature>
<dbReference type="PANTHER" id="PTHR45846:SF1">
    <property type="entry name" value="TRNA-DIHYDROURIDINE(47) SYNTHASE [NAD(P)(+)]-LIKE"/>
    <property type="match status" value="1"/>
</dbReference>
<dbReference type="Proteomes" id="UP000059074">
    <property type="component" value="Unassembled WGS sequence"/>
</dbReference>
<dbReference type="PATRIC" id="fig|121290.4.peg.2160"/>
<feature type="binding site" evidence="14">
    <location>
        <position position="88"/>
    </location>
    <ligand>
        <name>FMN</name>
        <dbReference type="ChEBI" id="CHEBI:58210"/>
    </ligand>
</feature>
<dbReference type="GO" id="GO:0017150">
    <property type="term" value="F:tRNA dihydrouridine synthase activity"/>
    <property type="evidence" value="ECO:0007669"/>
    <property type="project" value="InterPro"/>
</dbReference>
<keyword evidence="3" id="KW-0820">tRNA-binding</keyword>
<evidence type="ECO:0000256" key="14">
    <source>
        <dbReference type="PIRSR" id="PIRSR006621-2"/>
    </source>
</evidence>
<evidence type="ECO:0000256" key="5">
    <source>
        <dbReference type="ARBA" id="ARBA00022643"/>
    </source>
</evidence>
<keyword evidence="8" id="KW-0694">RNA-binding</keyword>
<evidence type="ECO:0000256" key="9">
    <source>
        <dbReference type="ARBA" id="ARBA00023002"/>
    </source>
</evidence>
<evidence type="ECO:0000259" key="15">
    <source>
        <dbReference type="Pfam" id="PF01207"/>
    </source>
</evidence>
<dbReference type="InterPro" id="IPR013785">
    <property type="entry name" value="Aldolase_TIM"/>
</dbReference>
<dbReference type="InterPro" id="IPR018517">
    <property type="entry name" value="tRNA_hU_synthase_CS"/>
</dbReference>
<evidence type="ECO:0000256" key="10">
    <source>
        <dbReference type="ARBA" id="ARBA00048205"/>
    </source>
</evidence>
<dbReference type="SUPFAM" id="SSF51395">
    <property type="entry name" value="FMN-linked oxidoreductases"/>
    <property type="match status" value="1"/>
</dbReference>
<name>A0A109BP07_HYPSL</name>
<dbReference type="Gene3D" id="3.20.20.70">
    <property type="entry name" value="Aldolase class I"/>
    <property type="match status" value="1"/>
</dbReference>
<evidence type="ECO:0000256" key="6">
    <source>
        <dbReference type="ARBA" id="ARBA00022694"/>
    </source>
</evidence>
<evidence type="ECO:0000256" key="11">
    <source>
        <dbReference type="ARBA" id="ARBA00048802"/>
    </source>
</evidence>
<evidence type="ECO:0000256" key="2">
    <source>
        <dbReference type="ARBA" id="ARBA00002790"/>
    </source>
</evidence>
<keyword evidence="4 12" id="KW-0285">Flavoprotein</keyword>
<feature type="active site" description="Proton donor" evidence="13">
    <location>
        <position position="118"/>
    </location>
</feature>
<dbReference type="InterPro" id="IPR024036">
    <property type="entry name" value="tRNA-dHydroUridine_Synthase_C"/>
</dbReference>
<evidence type="ECO:0000256" key="1">
    <source>
        <dbReference type="ARBA" id="ARBA00001917"/>
    </source>
</evidence>
<protein>
    <recommendedName>
        <fullName evidence="12">tRNA-dihydrouridine synthase</fullName>
        <ecNumber evidence="12">1.3.1.-</ecNumber>
    </recommendedName>
</protein>
<comment type="catalytic activity">
    <reaction evidence="10">
        <text>a 5,6-dihydrouridine in tRNA + NADP(+) = a uridine in tRNA + NADPH + H(+)</text>
        <dbReference type="Rhea" id="RHEA:23624"/>
        <dbReference type="Rhea" id="RHEA-COMP:13339"/>
        <dbReference type="Rhea" id="RHEA-COMP:13887"/>
        <dbReference type="ChEBI" id="CHEBI:15378"/>
        <dbReference type="ChEBI" id="CHEBI:57783"/>
        <dbReference type="ChEBI" id="CHEBI:58349"/>
        <dbReference type="ChEBI" id="CHEBI:65315"/>
        <dbReference type="ChEBI" id="CHEBI:74443"/>
    </reaction>
</comment>
<comment type="function">
    <text evidence="2 12">Catalyzes the synthesis of 5,6-dihydrouridine (D), a modified base found in the D-loop of most tRNAs, via the reduction of the C5-C6 double bond in target uridines.</text>
</comment>
<sequence>MNAQFMSMQDADTKPDAKVLAIGDVRTANRVVLAPMSGVTDLPFRRLANKLGAGLVVSEMVASEEVVRQRADVLRRAECSDIALRSIQLVGREANWMAEGARVVEDLGADIIDINMGCPAREVTGKLSGSALMRDLDHALSLIEAVVGAVRVPVTLKMRLGWCEKTRNAPALAKRAVEAGVRMITVHGRTRNQFFKGEANWHAVREVSEAVSVPVIVNGDITSAGDAAQALEASGADGVMIGRGAYGAPWLPGRVAVFLDDGSQQSQSAPTLAEQSAIAREHVEAMLSHYGADLGLRNARKHIGWYLEQSGSSPEQVKAWRRKLCTEENPSQVLSGLADFYASAQEAAA</sequence>
<dbReference type="CDD" id="cd02801">
    <property type="entry name" value="DUS_like_FMN"/>
    <property type="match status" value="1"/>
</dbReference>
<dbReference type="Pfam" id="PF01207">
    <property type="entry name" value="Dus"/>
    <property type="match status" value="1"/>
</dbReference>
<dbReference type="NCBIfam" id="TIGR00737">
    <property type="entry name" value="nifR3_yhdG"/>
    <property type="match status" value="1"/>
</dbReference>
<dbReference type="AlphaFoldDB" id="A0A109BP07"/>
<dbReference type="EC" id="1.3.1.-" evidence="12"/>
<evidence type="ECO:0000256" key="3">
    <source>
        <dbReference type="ARBA" id="ARBA00022555"/>
    </source>
</evidence>
<evidence type="ECO:0000313" key="17">
    <source>
        <dbReference type="Proteomes" id="UP000059074"/>
    </source>
</evidence>
<dbReference type="InterPro" id="IPR001269">
    <property type="entry name" value="DUS_fam"/>
</dbReference>
<organism evidence="16 17">
    <name type="scientific">Hyphomicrobium sulfonivorans</name>
    <dbReference type="NCBI Taxonomy" id="121290"/>
    <lineage>
        <taxon>Bacteria</taxon>
        <taxon>Pseudomonadati</taxon>
        <taxon>Pseudomonadota</taxon>
        <taxon>Alphaproteobacteria</taxon>
        <taxon>Hyphomicrobiales</taxon>
        <taxon>Hyphomicrobiaceae</taxon>
        <taxon>Hyphomicrobium</taxon>
    </lineage>
</organism>
<evidence type="ECO:0000256" key="13">
    <source>
        <dbReference type="PIRSR" id="PIRSR006621-1"/>
    </source>
</evidence>
<gene>
    <name evidence="16" type="ORF">APY04_0444</name>
</gene>
<comment type="catalytic activity">
    <reaction evidence="11">
        <text>a 5,6-dihydrouridine in tRNA + NAD(+) = a uridine in tRNA + NADH + H(+)</text>
        <dbReference type="Rhea" id="RHEA:54452"/>
        <dbReference type="Rhea" id="RHEA-COMP:13339"/>
        <dbReference type="Rhea" id="RHEA-COMP:13887"/>
        <dbReference type="ChEBI" id="CHEBI:15378"/>
        <dbReference type="ChEBI" id="CHEBI:57540"/>
        <dbReference type="ChEBI" id="CHEBI:57945"/>
        <dbReference type="ChEBI" id="CHEBI:65315"/>
        <dbReference type="ChEBI" id="CHEBI:74443"/>
    </reaction>
</comment>
<keyword evidence="7" id="KW-0521">NADP</keyword>
<dbReference type="PIRSF" id="PIRSF006621">
    <property type="entry name" value="Dus"/>
    <property type="match status" value="1"/>
</dbReference>
<dbReference type="InterPro" id="IPR035587">
    <property type="entry name" value="DUS-like_FMN-bd"/>
</dbReference>
<evidence type="ECO:0000256" key="12">
    <source>
        <dbReference type="PIRNR" id="PIRNR006621"/>
    </source>
</evidence>
<feature type="domain" description="DUS-like FMN-binding" evidence="15">
    <location>
        <begin position="33"/>
        <end position="332"/>
    </location>
</feature>
<keyword evidence="9 12" id="KW-0560">Oxidoreductase</keyword>
<keyword evidence="14" id="KW-0547">Nucleotide-binding</keyword>
<evidence type="ECO:0000256" key="7">
    <source>
        <dbReference type="ARBA" id="ARBA00022857"/>
    </source>
</evidence>
<keyword evidence="6 12" id="KW-0819">tRNA processing</keyword>
<dbReference type="GO" id="GO:0050660">
    <property type="term" value="F:flavin adenine dinucleotide binding"/>
    <property type="evidence" value="ECO:0007669"/>
    <property type="project" value="InterPro"/>
</dbReference>
<evidence type="ECO:0000256" key="4">
    <source>
        <dbReference type="ARBA" id="ARBA00022630"/>
    </source>
</evidence>
<accession>A0A109BP07</accession>
<dbReference type="PANTHER" id="PTHR45846">
    <property type="entry name" value="TRNA-DIHYDROURIDINE(47) SYNTHASE [NAD(P)(+)]-LIKE"/>
    <property type="match status" value="1"/>
</dbReference>
<dbReference type="STRING" id="121290.APY04_0444"/>
<feature type="binding site" evidence="14">
    <location>
        <position position="187"/>
    </location>
    <ligand>
        <name>FMN</name>
        <dbReference type="ChEBI" id="CHEBI:58210"/>
    </ligand>
</feature>
<comment type="similarity">
    <text evidence="12">Belongs to the dus family.</text>
</comment>
<dbReference type="PROSITE" id="PS01136">
    <property type="entry name" value="UPF0034"/>
    <property type="match status" value="1"/>
</dbReference>